<dbReference type="EMBL" id="CAJVPL010003137">
    <property type="protein sequence ID" value="CAG8626889.1"/>
    <property type="molecule type" value="Genomic_DNA"/>
</dbReference>
<evidence type="ECO:0000313" key="3">
    <source>
        <dbReference type="Proteomes" id="UP000789831"/>
    </source>
</evidence>
<feature type="compositionally biased region" description="Low complexity" evidence="1">
    <location>
        <begin position="8"/>
        <end position="33"/>
    </location>
</feature>
<evidence type="ECO:0000313" key="2">
    <source>
        <dbReference type="EMBL" id="CAG8626889.1"/>
    </source>
</evidence>
<evidence type="ECO:0000256" key="1">
    <source>
        <dbReference type="SAM" id="MobiDB-lite"/>
    </source>
</evidence>
<proteinExistence type="predicted"/>
<dbReference type="Proteomes" id="UP000789831">
    <property type="component" value="Unassembled WGS sequence"/>
</dbReference>
<comment type="caution">
    <text evidence="2">The sequence shown here is derived from an EMBL/GenBank/DDBJ whole genome shotgun (WGS) entry which is preliminary data.</text>
</comment>
<dbReference type="AlphaFoldDB" id="A0A9N9D8A3"/>
<name>A0A9N9D8A3_9GLOM</name>
<dbReference type="OrthoDB" id="2408542at2759"/>
<accession>A0A9N9D8A3</accession>
<organism evidence="2 3">
    <name type="scientific">Ambispora gerdemannii</name>
    <dbReference type="NCBI Taxonomy" id="144530"/>
    <lineage>
        <taxon>Eukaryota</taxon>
        <taxon>Fungi</taxon>
        <taxon>Fungi incertae sedis</taxon>
        <taxon>Mucoromycota</taxon>
        <taxon>Glomeromycotina</taxon>
        <taxon>Glomeromycetes</taxon>
        <taxon>Archaeosporales</taxon>
        <taxon>Ambisporaceae</taxon>
        <taxon>Ambispora</taxon>
    </lineage>
</organism>
<keyword evidence="3" id="KW-1185">Reference proteome</keyword>
<gene>
    <name evidence="2" type="ORF">AGERDE_LOCUS10333</name>
</gene>
<feature type="region of interest" description="Disordered" evidence="1">
    <location>
        <begin position="1"/>
        <end position="47"/>
    </location>
</feature>
<protein>
    <submittedName>
        <fullName evidence="2">13547_t:CDS:1</fullName>
    </submittedName>
</protein>
<reference evidence="2" key="1">
    <citation type="submission" date="2021-06" db="EMBL/GenBank/DDBJ databases">
        <authorList>
            <person name="Kallberg Y."/>
            <person name="Tangrot J."/>
            <person name="Rosling A."/>
        </authorList>
    </citation>
    <scope>NUCLEOTIDE SEQUENCE</scope>
    <source>
        <strain evidence="2">MT106</strain>
    </source>
</reference>
<sequence>MSHVNDKTSTSTYTTSHVSSSNAAASTSKSSNTGKQKTKQSLQQPPPTKRTYTFVELLALRLSPMCREIECRFAPDALYMDILSSQMDPEELEYNWRSAQGDIVANEYFVVPGRRLRTNDKMMELGNLGFVNELIRAHNRWIALLQTRGSLKRQDDEYKKESVFGCKKSEWVTDHMKKTSHEDGCVAIQVYQQQQIQAKNQN</sequence>